<gene>
    <name evidence="1" type="primary">gb23428</name>
    <name evidence="1" type="ORF">PR202_gb23428</name>
</gene>
<keyword evidence="2" id="KW-1185">Reference proteome</keyword>
<accession>A0AAV5FJE5</accession>
<reference evidence="1" key="1">
    <citation type="journal article" date="2018" name="DNA Res.">
        <title>Multiple hybrid de novo genome assembly of finger millet, an orphan allotetraploid crop.</title>
        <authorList>
            <person name="Hatakeyama M."/>
            <person name="Aluri S."/>
            <person name="Balachadran M.T."/>
            <person name="Sivarajan S.R."/>
            <person name="Patrignani A."/>
            <person name="Gruter S."/>
            <person name="Poveda L."/>
            <person name="Shimizu-Inatsugi R."/>
            <person name="Baeten J."/>
            <person name="Francoijs K.J."/>
            <person name="Nataraja K.N."/>
            <person name="Reddy Y.A.N."/>
            <person name="Phadnis S."/>
            <person name="Ravikumar R.L."/>
            <person name="Schlapbach R."/>
            <person name="Sreeman S.M."/>
            <person name="Shimizu K.K."/>
        </authorList>
    </citation>
    <scope>NUCLEOTIDE SEQUENCE</scope>
</reference>
<protein>
    <submittedName>
        <fullName evidence="1">Uncharacterized protein</fullName>
    </submittedName>
</protein>
<organism evidence="1 2">
    <name type="scientific">Eleusine coracana subsp. coracana</name>
    <dbReference type="NCBI Taxonomy" id="191504"/>
    <lineage>
        <taxon>Eukaryota</taxon>
        <taxon>Viridiplantae</taxon>
        <taxon>Streptophyta</taxon>
        <taxon>Embryophyta</taxon>
        <taxon>Tracheophyta</taxon>
        <taxon>Spermatophyta</taxon>
        <taxon>Magnoliopsida</taxon>
        <taxon>Liliopsida</taxon>
        <taxon>Poales</taxon>
        <taxon>Poaceae</taxon>
        <taxon>PACMAD clade</taxon>
        <taxon>Chloridoideae</taxon>
        <taxon>Cynodonteae</taxon>
        <taxon>Eleusininae</taxon>
        <taxon>Eleusine</taxon>
    </lineage>
</organism>
<name>A0AAV5FJE5_ELECO</name>
<reference evidence="1" key="2">
    <citation type="submission" date="2021-12" db="EMBL/GenBank/DDBJ databases">
        <title>Resequencing data analysis of finger millet.</title>
        <authorList>
            <person name="Hatakeyama M."/>
            <person name="Aluri S."/>
            <person name="Balachadran M.T."/>
            <person name="Sivarajan S.R."/>
            <person name="Poveda L."/>
            <person name="Shimizu-Inatsugi R."/>
            <person name="Schlapbach R."/>
            <person name="Sreeman S.M."/>
            <person name="Shimizu K.K."/>
        </authorList>
    </citation>
    <scope>NUCLEOTIDE SEQUENCE</scope>
</reference>
<dbReference type="EMBL" id="BQKI01000085">
    <property type="protein sequence ID" value="GJN34737.1"/>
    <property type="molecule type" value="Genomic_DNA"/>
</dbReference>
<proteinExistence type="predicted"/>
<dbReference type="AlphaFoldDB" id="A0AAV5FJE5"/>
<evidence type="ECO:0000313" key="1">
    <source>
        <dbReference type="EMBL" id="GJN34737.1"/>
    </source>
</evidence>
<evidence type="ECO:0000313" key="2">
    <source>
        <dbReference type="Proteomes" id="UP001054889"/>
    </source>
</evidence>
<dbReference type="Proteomes" id="UP001054889">
    <property type="component" value="Unassembled WGS sequence"/>
</dbReference>
<sequence length="67" mass="7853">MPRLALRQAERNFADWWRRAASKVKKEQKKRVNSLIILVAWILWKKRNACVFEGASLSVNLIMRAEG</sequence>
<comment type="caution">
    <text evidence="1">The sequence shown here is derived from an EMBL/GenBank/DDBJ whole genome shotgun (WGS) entry which is preliminary data.</text>
</comment>